<evidence type="ECO:0000256" key="6">
    <source>
        <dbReference type="ARBA" id="ARBA00036735"/>
    </source>
</evidence>
<dbReference type="PANTHER" id="PTHR11954:SF6">
    <property type="entry name" value="MACROPHAGE MIGRATION INHIBITORY FACTOR"/>
    <property type="match status" value="1"/>
</dbReference>
<accession>A0A550C511</accession>
<keyword evidence="5" id="KW-0413">Isomerase</keyword>
<keyword evidence="3" id="KW-0202">Cytokine</keyword>
<dbReference type="Gene3D" id="3.30.429.10">
    <property type="entry name" value="Macrophage Migration Inhibitory Factor"/>
    <property type="match status" value="1"/>
</dbReference>
<dbReference type="InterPro" id="IPR014347">
    <property type="entry name" value="Tautomerase/MIF_sf"/>
</dbReference>
<evidence type="ECO:0000256" key="9">
    <source>
        <dbReference type="ARBA" id="ARBA00039086"/>
    </source>
</evidence>
<dbReference type="SUPFAM" id="SSF55331">
    <property type="entry name" value="Tautomerase/MIF"/>
    <property type="match status" value="1"/>
</dbReference>
<dbReference type="AlphaFoldDB" id="A0A550C511"/>
<evidence type="ECO:0000256" key="10">
    <source>
        <dbReference type="ARBA" id="ARBA00041631"/>
    </source>
</evidence>
<evidence type="ECO:0000313" key="13">
    <source>
        <dbReference type="EMBL" id="TRM59884.1"/>
    </source>
</evidence>
<dbReference type="GO" id="GO:0050178">
    <property type="term" value="F:phenylpyruvate tautomerase activity"/>
    <property type="evidence" value="ECO:0007669"/>
    <property type="project" value="UniProtKB-EC"/>
</dbReference>
<evidence type="ECO:0000256" key="5">
    <source>
        <dbReference type="ARBA" id="ARBA00023235"/>
    </source>
</evidence>
<evidence type="ECO:0000256" key="1">
    <source>
        <dbReference type="ARBA" id="ARBA00004613"/>
    </source>
</evidence>
<protein>
    <recommendedName>
        <fullName evidence="12">L-dopachrome isomerase</fullName>
        <ecNumber evidence="9">5.3.2.1</ecNumber>
        <ecNumber evidence="8">5.3.3.12</ecNumber>
    </recommendedName>
    <alternativeName>
        <fullName evidence="10">L-dopachrome tautomerase</fullName>
    </alternativeName>
    <alternativeName>
        <fullName evidence="11">Phenylpyruvate tautomerase</fullName>
    </alternativeName>
</protein>
<evidence type="ECO:0000256" key="11">
    <source>
        <dbReference type="ARBA" id="ARBA00041912"/>
    </source>
</evidence>
<dbReference type="OrthoDB" id="255819at2759"/>
<name>A0A550C511_9AGAR</name>
<evidence type="ECO:0000256" key="12">
    <source>
        <dbReference type="ARBA" id="ARBA00042730"/>
    </source>
</evidence>
<dbReference type="Pfam" id="PF01187">
    <property type="entry name" value="MIF"/>
    <property type="match status" value="1"/>
</dbReference>
<dbReference type="STRING" id="97359.A0A550C511"/>
<dbReference type="PANTHER" id="PTHR11954">
    <property type="entry name" value="D-DOPACHROME DECARBOXYLASE"/>
    <property type="match status" value="1"/>
</dbReference>
<gene>
    <name evidence="13" type="ORF">BD626DRAFT_506753</name>
</gene>
<dbReference type="GO" id="GO:0004167">
    <property type="term" value="F:dopachrome isomerase activity"/>
    <property type="evidence" value="ECO:0007669"/>
    <property type="project" value="UniProtKB-EC"/>
</dbReference>
<evidence type="ECO:0000256" key="8">
    <source>
        <dbReference type="ARBA" id="ARBA00038932"/>
    </source>
</evidence>
<comment type="similarity">
    <text evidence="2">Belongs to the MIF family.</text>
</comment>
<dbReference type="EMBL" id="VDMD01000025">
    <property type="protein sequence ID" value="TRM59884.1"/>
    <property type="molecule type" value="Genomic_DNA"/>
</dbReference>
<comment type="subcellular location">
    <subcellularLocation>
        <location evidence="1">Secreted</location>
    </subcellularLocation>
</comment>
<evidence type="ECO:0000256" key="3">
    <source>
        <dbReference type="ARBA" id="ARBA00022514"/>
    </source>
</evidence>
<evidence type="ECO:0000256" key="7">
    <source>
        <dbReference type="ARBA" id="ARBA00036823"/>
    </source>
</evidence>
<dbReference type="InterPro" id="IPR001398">
    <property type="entry name" value="Macrophage_inhib_fac"/>
</dbReference>
<keyword evidence="4" id="KW-0964">Secreted</keyword>
<evidence type="ECO:0000256" key="4">
    <source>
        <dbReference type="ARBA" id="ARBA00022525"/>
    </source>
</evidence>
<dbReference type="GO" id="GO:0005615">
    <property type="term" value="C:extracellular space"/>
    <property type="evidence" value="ECO:0007669"/>
    <property type="project" value="UniProtKB-KW"/>
</dbReference>
<comment type="catalytic activity">
    <reaction evidence="6">
        <text>3-phenylpyruvate = enol-phenylpyruvate</text>
        <dbReference type="Rhea" id="RHEA:17097"/>
        <dbReference type="ChEBI" id="CHEBI:16815"/>
        <dbReference type="ChEBI" id="CHEBI:18005"/>
        <dbReference type="EC" id="5.3.2.1"/>
    </reaction>
</comment>
<reference evidence="13 14" key="1">
    <citation type="journal article" date="2019" name="New Phytol.">
        <title>Comparative genomics reveals unique wood-decay strategies and fruiting body development in the Schizophyllaceae.</title>
        <authorList>
            <person name="Almasi E."/>
            <person name="Sahu N."/>
            <person name="Krizsan K."/>
            <person name="Balint B."/>
            <person name="Kovacs G.M."/>
            <person name="Kiss B."/>
            <person name="Cseklye J."/>
            <person name="Drula E."/>
            <person name="Henrissat B."/>
            <person name="Nagy I."/>
            <person name="Chovatia M."/>
            <person name="Adam C."/>
            <person name="LaButti K."/>
            <person name="Lipzen A."/>
            <person name="Riley R."/>
            <person name="Grigoriev I.V."/>
            <person name="Nagy L.G."/>
        </authorList>
    </citation>
    <scope>NUCLEOTIDE SEQUENCE [LARGE SCALE GENOMIC DNA]</scope>
    <source>
        <strain evidence="13 14">NL-1724</strain>
    </source>
</reference>
<evidence type="ECO:0000313" key="14">
    <source>
        <dbReference type="Proteomes" id="UP000320762"/>
    </source>
</evidence>
<organism evidence="13 14">
    <name type="scientific">Schizophyllum amplum</name>
    <dbReference type="NCBI Taxonomy" id="97359"/>
    <lineage>
        <taxon>Eukaryota</taxon>
        <taxon>Fungi</taxon>
        <taxon>Dikarya</taxon>
        <taxon>Basidiomycota</taxon>
        <taxon>Agaricomycotina</taxon>
        <taxon>Agaricomycetes</taxon>
        <taxon>Agaricomycetidae</taxon>
        <taxon>Agaricales</taxon>
        <taxon>Schizophyllaceae</taxon>
        <taxon>Schizophyllum</taxon>
    </lineage>
</organism>
<dbReference type="Proteomes" id="UP000320762">
    <property type="component" value="Unassembled WGS sequence"/>
</dbReference>
<proteinExistence type="inferred from homology"/>
<evidence type="ECO:0000256" key="2">
    <source>
        <dbReference type="ARBA" id="ARBA00005851"/>
    </source>
</evidence>
<sequence>MPLLELTTNVQLPDAKAFSLELSKVGAEALGKPEAYISVIIKYNETLTFGGTHDPAFQMMVISLGNINPAATEKYSKALSEFLNQKLGLSNDRGYMYVRITLERRAGLIVDHQYFH</sequence>
<keyword evidence="14" id="KW-1185">Reference proteome</keyword>
<comment type="caution">
    <text evidence="13">The sequence shown here is derived from an EMBL/GenBank/DDBJ whole genome shotgun (WGS) entry which is preliminary data.</text>
</comment>
<comment type="catalytic activity">
    <reaction evidence="7">
        <text>L-dopachrome = 5,6-dihydroxyindole-2-carboxylate</text>
        <dbReference type="Rhea" id="RHEA:13041"/>
        <dbReference type="ChEBI" id="CHEBI:16875"/>
        <dbReference type="ChEBI" id="CHEBI:57509"/>
        <dbReference type="EC" id="5.3.3.12"/>
    </reaction>
</comment>
<dbReference type="EC" id="5.3.3.12" evidence="8"/>
<dbReference type="EC" id="5.3.2.1" evidence="9"/>